<evidence type="ECO:0000313" key="3">
    <source>
        <dbReference type="EMBL" id="CAB9529437.1"/>
    </source>
</evidence>
<feature type="coiled-coil region" evidence="1">
    <location>
        <begin position="78"/>
        <end position="112"/>
    </location>
</feature>
<evidence type="ECO:0000256" key="1">
    <source>
        <dbReference type="SAM" id="Coils"/>
    </source>
</evidence>
<keyword evidence="1" id="KW-0175">Coiled coil</keyword>
<gene>
    <name evidence="3" type="ORF">SEMRO_2503_G329560.1</name>
</gene>
<dbReference type="AlphaFoldDB" id="A0A9N8HXL6"/>
<evidence type="ECO:0000256" key="2">
    <source>
        <dbReference type="SAM" id="SignalP"/>
    </source>
</evidence>
<dbReference type="Proteomes" id="UP001153069">
    <property type="component" value="Unassembled WGS sequence"/>
</dbReference>
<accession>A0A9N8HXL6</accession>
<proteinExistence type="predicted"/>
<evidence type="ECO:0000313" key="4">
    <source>
        <dbReference type="Proteomes" id="UP001153069"/>
    </source>
</evidence>
<comment type="caution">
    <text evidence="3">The sequence shown here is derived from an EMBL/GenBank/DDBJ whole genome shotgun (WGS) entry which is preliminary data.</text>
</comment>
<name>A0A9N8HXL6_9STRA</name>
<keyword evidence="4" id="KW-1185">Reference proteome</keyword>
<dbReference type="EMBL" id="CAICTM010002501">
    <property type="protein sequence ID" value="CAB9529437.1"/>
    <property type="molecule type" value="Genomic_DNA"/>
</dbReference>
<keyword evidence="2" id="KW-0732">Signal</keyword>
<organism evidence="3 4">
    <name type="scientific">Seminavis robusta</name>
    <dbReference type="NCBI Taxonomy" id="568900"/>
    <lineage>
        <taxon>Eukaryota</taxon>
        <taxon>Sar</taxon>
        <taxon>Stramenopiles</taxon>
        <taxon>Ochrophyta</taxon>
        <taxon>Bacillariophyta</taxon>
        <taxon>Bacillariophyceae</taxon>
        <taxon>Bacillariophycidae</taxon>
        <taxon>Naviculales</taxon>
        <taxon>Naviculaceae</taxon>
        <taxon>Seminavis</taxon>
    </lineage>
</organism>
<reference evidence="3" key="1">
    <citation type="submission" date="2020-06" db="EMBL/GenBank/DDBJ databases">
        <authorList>
            <consortium name="Plant Systems Biology data submission"/>
        </authorList>
    </citation>
    <scope>NUCLEOTIDE SEQUENCE</scope>
    <source>
        <strain evidence="3">D6</strain>
    </source>
</reference>
<protein>
    <submittedName>
        <fullName evidence="3">Uncharacterized protein</fullName>
    </submittedName>
</protein>
<feature type="signal peptide" evidence="2">
    <location>
        <begin position="1"/>
        <end position="22"/>
    </location>
</feature>
<sequence>MCIFLSSAAGLLLGVLFLSATCELLEQQSIGAMIGAAATAMARDLKTFRESVDADAYSEKSSFKSRPPWKASSFLELSVEALFRLVNLAEEYEELESELSNLEDLCTRQQRKTDWSKAEWSECFQAKREVSTMIRQLRLQLWEAANEIKYYTSKHNEWNPGNQL</sequence>
<feature type="chain" id="PRO_5040319837" evidence="2">
    <location>
        <begin position="23"/>
        <end position="164"/>
    </location>
</feature>